<accession>A0A4R6LZP5</accession>
<dbReference type="PRINTS" id="PR00413">
    <property type="entry name" value="HADHALOGNASE"/>
</dbReference>
<proteinExistence type="predicted"/>
<organism evidence="1 2">
    <name type="scientific">Halanaerobium saccharolyticum</name>
    <dbReference type="NCBI Taxonomy" id="43595"/>
    <lineage>
        <taxon>Bacteria</taxon>
        <taxon>Bacillati</taxon>
        <taxon>Bacillota</taxon>
        <taxon>Clostridia</taxon>
        <taxon>Halanaerobiales</taxon>
        <taxon>Halanaerobiaceae</taxon>
        <taxon>Halanaerobium</taxon>
    </lineage>
</organism>
<dbReference type="PANTHER" id="PTHR43611">
    <property type="entry name" value="ALPHA-D-GLUCOSE 1-PHOSPHATE PHOSPHATASE"/>
    <property type="match status" value="1"/>
</dbReference>
<dbReference type="OrthoDB" id="9797415at2"/>
<dbReference type="InterPro" id="IPR023214">
    <property type="entry name" value="HAD_sf"/>
</dbReference>
<sequence>MIRNIIFDLGNVLLNFEPESYLNKLGYNGEIEAQLRAEIFETEEWLLLDRGTITQEQAVKKWQQRNPELKDEIAAVMAEWEKMLTLKEDSLEILKKLADRDFNLYILSNFHQKAFEYVSSKYEFFNYFDGQVISADIGMIKPELEIYEHLLDKFNLKAEETLFIDDSKANIKAALKKGIRVIHFKDAASLEEELKLYLRE</sequence>
<evidence type="ECO:0000313" key="1">
    <source>
        <dbReference type="EMBL" id="TDO94378.1"/>
    </source>
</evidence>
<dbReference type="NCBIfam" id="TIGR01509">
    <property type="entry name" value="HAD-SF-IA-v3"/>
    <property type="match status" value="1"/>
</dbReference>
<dbReference type="Proteomes" id="UP000295064">
    <property type="component" value="Unassembled WGS sequence"/>
</dbReference>
<dbReference type="NCBIfam" id="TIGR01549">
    <property type="entry name" value="HAD-SF-IA-v1"/>
    <property type="match status" value="1"/>
</dbReference>
<dbReference type="Gene3D" id="1.10.150.240">
    <property type="entry name" value="Putative phosphatase, domain 2"/>
    <property type="match status" value="1"/>
</dbReference>
<dbReference type="AlphaFoldDB" id="A0A4R6LZP5"/>
<dbReference type="GO" id="GO:0016787">
    <property type="term" value="F:hydrolase activity"/>
    <property type="evidence" value="ECO:0007669"/>
    <property type="project" value="UniProtKB-KW"/>
</dbReference>
<dbReference type="EMBL" id="SNWX01000003">
    <property type="protein sequence ID" value="TDO94378.1"/>
    <property type="molecule type" value="Genomic_DNA"/>
</dbReference>
<comment type="caution">
    <text evidence="1">The sequence shown here is derived from an EMBL/GenBank/DDBJ whole genome shotgun (WGS) entry which is preliminary data.</text>
</comment>
<dbReference type="CDD" id="cd02603">
    <property type="entry name" value="HAD_sEH-N_like"/>
    <property type="match status" value="1"/>
</dbReference>
<dbReference type="Gene3D" id="3.40.50.1000">
    <property type="entry name" value="HAD superfamily/HAD-like"/>
    <property type="match status" value="1"/>
</dbReference>
<evidence type="ECO:0000313" key="2">
    <source>
        <dbReference type="Proteomes" id="UP000295064"/>
    </source>
</evidence>
<dbReference type="InterPro" id="IPR023198">
    <property type="entry name" value="PGP-like_dom2"/>
</dbReference>
<keyword evidence="1" id="KW-0378">Hydrolase</keyword>
<gene>
    <name evidence="1" type="ORF">DFR79_10356</name>
</gene>
<protein>
    <submittedName>
        <fullName evidence="1">Putative hydrolase of the HAD superfamily</fullName>
    </submittedName>
</protein>
<name>A0A4R6LZP5_9FIRM</name>
<dbReference type="InterPro" id="IPR006439">
    <property type="entry name" value="HAD-SF_hydro_IA"/>
</dbReference>
<dbReference type="SFLD" id="SFLDS00003">
    <property type="entry name" value="Haloacid_Dehalogenase"/>
    <property type="match status" value="1"/>
</dbReference>
<dbReference type="InterPro" id="IPR036412">
    <property type="entry name" value="HAD-like_sf"/>
</dbReference>
<dbReference type="SFLD" id="SFLDG01129">
    <property type="entry name" value="C1.5:_HAD__Beta-PGM__Phosphata"/>
    <property type="match status" value="1"/>
</dbReference>
<dbReference type="PANTHER" id="PTHR43611:SF3">
    <property type="entry name" value="FLAVIN MONONUCLEOTIDE HYDROLASE 1, CHLOROPLATIC"/>
    <property type="match status" value="1"/>
</dbReference>
<reference evidence="1 2" key="1">
    <citation type="submission" date="2019-03" db="EMBL/GenBank/DDBJ databases">
        <title>Subsurface microbial communities from deep shales in Ohio and West Virginia, USA.</title>
        <authorList>
            <person name="Wrighton K."/>
        </authorList>
    </citation>
    <scope>NUCLEOTIDE SEQUENCE [LARGE SCALE GENOMIC DNA]</scope>
    <source>
        <strain evidence="1 2">MA284_T2</strain>
    </source>
</reference>
<dbReference type="Pfam" id="PF00702">
    <property type="entry name" value="Hydrolase"/>
    <property type="match status" value="1"/>
</dbReference>
<dbReference type="SUPFAM" id="SSF56784">
    <property type="entry name" value="HAD-like"/>
    <property type="match status" value="1"/>
</dbReference>
<dbReference type="RefSeq" id="WP_133514018.1">
    <property type="nucleotide sequence ID" value="NZ_SNWX01000003.1"/>
</dbReference>